<comment type="catalytic activity">
    <reaction evidence="1">
        <text>ATP + protein L-histidine = ADP + protein N-phospho-L-histidine.</text>
        <dbReference type="EC" id="2.7.13.3"/>
    </reaction>
</comment>
<dbReference type="PANTHER" id="PTHR43711">
    <property type="entry name" value="TWO-COMPONENT HISTIDINE KINASE"/>
    <property type="match status" value="1"/>
</dbReference>
<dbReference type="Gene3D" id="1.10.287.130">
    <property type="match status" value="1"/>
</dbReference>
<dbReference type="FunFam" id="3.30.565.10:FF:000006">
    <property type="entry name" value="Sensor histidine kinase WalK"/>
    <property type="match status" value="1"/>
</dbReference>
<dbReference type="AlphaFoldDB" id="A0A6G7XK66"/>
<keyword evidence="9 10" id="KW-0472">Membrane</keyword>
<sequence>MAIALVLTFAVPDLPITSLATTLWAGAVIFAATAYAGILSWRHQLDGVLVFVIPILDIIGFGMLRAGTGAGLSIFGSLVLIPVVWLAMAPGIRYVFVILGMTSLIILMPYFFDPPSTHADWLRGVITPVVYAAAAAIVNVLSRQQRRRAEQAEKLVSERTKALAENFEMIAQLRTSEQQYRTLLDSFESLWSSITAQAVIATDCRGTIEAWNPGAERMLGLSSAEALDSVRIDRFFPSSVLTMLADQHPDIEHPFAPADMPAGIQALFARADTDTTVADDIEIATAGGSTVPARVTVTPRKTGTGEQRGYLLVVTDETRAVEVARMKDEFVGMISHELRTPLSAIIGFIDLLRNDPETPLTAEQNEFVSIIERNAQRLLALVGDLLFTAQVESGRFPLEPQSIDICDSVRSAVRSATPHAQREGIVLAAELPEEPVMMLVDPRRMGQALDNLLSNAIKFTPRDGQVTAGVDVRPGEVVLYVRDTGLGIPKDEQGMLYNRFFRASTATRNAVPGVGLGLTITKAIVIAHGGTMDFTSVVGEGTEFRMSLPLAPKPEAASTSATND</sequence>
<keyword evidence="10" id="KW-0812">Transmembrane</keyword>
<dbReference type="GO" id="GO:0005886">
    <property type="term" value="C:plasma membrane"/>
    <property type="evidence" value="ECO:0007669"/>
    <property type="project" value="UniProtKB-SubCell"/>
</dbReference>
<gene>
    <name evidence="13" type="ORF">G7068_07885</name>
</gene>
<keyword evidence="5" id="KW-0597">Phosphoprotein</keyword>
<evidence type="ECO:0000256" key="10">
    <source>
        <dbReference type="SAM" id="Phobius"/>
    </source>
</evidence>
<dbReference type="SUPFAM" id="SSF55874">
    <property type="entry name" value="ATPase domain of HSP90 chaperone/DNA topoisomerase II/histidine kinase"/>
    <property type="match status" value="1"/>
</dbReference>
<comment type="subcellular location">
    <subcellularLocation>
        <location evidence="3">Cell membrane</location>
    </subcellularLocation>
</comment>
<evidence type="ECO:0000256" key="8">
    <source>
        <dbReference type="ARBA" id="ARBA00023012"/>
    </source>
</evidence>
<keyword evidence="7 13" id="KW-0418">Kinase</keyword>
<dbReference type="CDD" id="cd00130">
    <property type="entry name" value="PAS"/>
    <property type="match status" value="1"/>
</dbReference>
<dbReference type="InterPro" id="IPR035965">
    <property type="entry name" value="PAS-like_dom_sf"/>
</dbReference>
<organism evidence="13 14">
    <name type="scientific">Leucobacter viscericola</name>
    <dbReference type="NCBI Taxonomy" id="2714935"/>
    <lineage>
        <taxon>Bacteria</taxon>
        <taxon>Bacillati</taxon>
        <taxon>Actinomycetota</taxon>
        <taxon>Actinomycetes</taxon>
        <taxon>Micrococcales</taxon>
        <taxon>Microbacteriaceae</taxon>
        <taxon>Leucobacter</taxon>
    </lineage>
</organism>
<dbReference type="PROSITE" id="PS50112">
    <property type="entry name" value="PAS"/>
    <property type="match status" value="1"/>
</dbReference>
<evidence type="ECO:0000256" key="7">
    <source>
        <dbReference type="ARBA" id="ARBA00022777"/>
    </source>
</evidence>
<dbReference type="FunFam" id="1.10.287.130:FF:000001">
    <property type="entry name" value="Two-component sensor histidine kinase"/>
    <property type="match status" value="1"/>
</dbReference>
<dbReference type="InterPro" id="IPR000014">
    <property type="entry name" value="PAS"/>
</dbReference>
<dbReference type="GO" id="GO:0005509">
    <property type="term" value="F:calcium ion binding"/>
    <property type="evidence" value="ECO:0007669"/>
    <property type="project" value="UniProtKB-ARBA"/>
</dbReference>
<dbReference type="CDD" id="cd00075">
    <property type="entry name" value="HATPase"/>
    <property type="match status" value="1"/>
</dbReference>
<dbReference type="PROSITE" id="PS50109">
    <property type="entry name" value="HIS_KIN"/>
    <property type="match status" value="1"/>
</dbReference>
<dbReference type="Pfam" id="PF00512">
    <property type="entry name" value="HisKA"/>
    <property type="match status" value="1"/>
</dbReference>
<feature type="domain" description="Histidine kinase" evidence="11">
    <location>
        <begin position="333"/>
        <end position="552"/>
    </location>
</feature>
<evidence type="ECO:0000313" key="14">
    <source>
        <dbReference type="Proteomes" id="UP000502677"/>
    </source>
</evidence>
<dbReference type="EC" id="2.7.13.3" evidence="4"/>
<dbReference type="PRINTS" id="PR00344">
    <property type="entry name" value="BCTRLSENSOR"/>
</dbReference>
<dbReference type="SMART" id="SM00388">
    <property type="entry name" value="HisKA"/>
    <property type="match status" value="1"/>
</dbReference>
<feature type="transmembrane region" description="Helical" evidence="10">
    <location>
        <begin position="16"/>
        <end position="38"/>
    </location>
</feature>
<dbReference type="Pfam" id="PF13426">
    <property type="entry name" value="PAS_9"/>
    <property type="match status" value="1"/>
</dbReference>
<reference evidence="13 14" key="1">
    <citation type="submission" date="2020-03" db="EMBL/GenBank/DDBJ databases">
        <title>Leucobacter sp. nov., isolated from beetles.</title>
        <authorList>
            <person name="Hyun D.-W."/>
            <person name="Bae J.-W."/>
        </authorList>
    </citation>
    <scope>NUCLEOTIDE SEQUENCE [LARGE SCALE GENOMIC DNA]</scope>
    <source>
        <strain evidence="13 14">HDW9C</strain>
    </source>
</reference>
<keyword evidence="10" id="KW-1133">Transmembrane helix</keyword>
<evidence type="ECO:0000256" key="3">
    <source>
        <dbReference type="ARBA" id="ARBA00004236"/>
    </source>
</evidence>
<dbReference type="CDD" id="cd00082">
    <property type="entry name" value="HisKA"/>
    <property type="match status" value="1"/>
</dbReference>
<feature type="domain" description="PAS" evidence="12">
    <location>
        <begin position="176"/>
        <end position="228"/>
    </location>
</feature>
<dbReference type="InterPro" id="IPR004358">
    <property type="entry name" value="Sig_transdc_His_kin-like_C"/>
</dbReference>
<accession>A0A6G7XK66</accession>
<protein>
    <recommendedName>
        <fullName evidence="4">histidine kinase</fullName>
        <ecNumber evidence="4">2.7.13.3</ecNumber>
    </recommendedName>
</protein>
<dbReference type="GO" id="GO:0000155">
    <property type="term" value="F:phosphorelay sensor kinase activity"/>
    <property type="evidence" value="ECO:0007669"/>
    <property type="project" value="InterPro"/>
</dbReference>
<evidence type="ECO:0000256" key="4">
    <source>
        <dbReference type="ARBA" id="ARBA00012438"/>
    </source>
</evidence>
<dbReference type="SUPFAM" id="SSF47384">
    <property type="entry name" value="Homodimeric domain of signal transducing histidine kinase"/>
    <property type="match status" value="1"/>
</dbReference>
<proteinExistence type="predicted"/>
<feature type="transmembrane region" description="Helical" evidence="10">
    <location>
        <begin position="45"/>
        <end position="64"/>
    </location>
</feature>
<evidence type="ECO:0000256" key="1">
    <source>
        <dbReference type="ARBA" id="ARBA00000085"/>
    </source>
</evidence>
<keyword evidence="14" id="KW-1185">Reference proteome</keyword>
<dbReference type="InterPro" id="IPR036097">
    <property type="entry name" value="HisK_dim/P_sf"/>
</dbReference>
<dbReference type="Gene3D" id="3.30.450.20">
    <property type="entry name" value="PAS domain"/>
    <property type="match status" value="1"/>
</dbReference>
<feature type="transmembrane region" description="Helical" evidence="10">
    <location>
        <begin position="124"/>
        <end position="141"/>
    </location>
</feature>
<dbReference type="InterPro" id="IPR005467">
    <property type="entry name" value="His_kinase_dom"/>
</dbReference>
<evidence type="ECO:0000259" key="12">
    <source>
        <dbReference type="PROSITE" id="PS50112"/>
    </source>
</evidence>
<dbReference type="SMART" id="SM00091">
    <property type="entry name" value="PAS"/>
    <property type="match status" value="1"/>
</dbReference>
<dbReference type="InterPro" id="IPR003594">
    <property type="entry name" value="HATPase_dom"/>
</dbReference>
<evidence type="ECO:0000256" key="2">
    <source>
        <dbReference type="ARBA" id="ARBA00001968"/>
    </source>
</evidence>
<dbReference type="Gene3D" id="3.30.565.10">
    <property type="entry name" value="Histidine kinase-like ATPase, C-terminal domain"/>
    <property type="match status" value="1"/>
</dbReference>
<dbReference type="Pfam" id="PF02518">
    <property type="entry name" value="HATPase_c"/>
    <property type="match status" value="1"/>
</dbReference>
<evidence type="ECO:0000313" key="13">
    <source>
        <dbReference type="EMBL" id="QIK64768.1"/>
    </source>
</evidence>
<feature type="transmembrane region" description="Helical" evidence="10">
    <location>
        <begin position="70"/>
        <end position="87"/>
    </location>
</feature>
<evidence type="ECO:0000256" key="5">
    <source>
        <dbReference type="ARBA" id="ARBA00022553"/>
    </source>
</evidence>
<dbReference type="KEGG" id="lvi:G7068_07885"/>
<evidence type="ECO:0000259" key="11">
    <source>
        <dbReference type="PROSITE" id="PS50109"/>
    </source>
</evidence>
<dbReference type="SMART" id="SM00387">
    <property type="entry name" value="HATPase_c"/>
    <property type="match status" value="1"/>
</dbReference>
<keyword evidence="6" id="KW-0808">Transferase</keyword>
<dbReference type="InterPro" id="IPR036890">
    <property type="entry name" value="HATPase_C_sf"/>
</dbReference>
<name>A0A6G7XK66_9MICO</name>
<dbReference type="Proteomes" id="UP000502677">
    <property type="component" value="Chromosome"/>
</dbReference>
<feature type="transmembrane region" description="Helical" evidence="10">
    <location>
        <begin position="94"/>
        <end position="112"/>
    </location>
</feature>
<dbReference type="InterPro" id="IPR050736">
    <property type="entry name" value="Sensor_HK_Regulatory"/>
</dbReference>
<evidence type="ECO:0000256" key="6">
    <source>
        <dbReference type="ARBA" id="ARBA00022679"/>
    </source>
</evidence>
<comment type="cofactor">
    <cofactor evidence="2">
        <name>a divalent metal cation</name>
        <dbReference type="ChEBI" id="CHEBI:60240"/>
    </cofactor>
</comment>
<keyword evidence="8" id="KW-0902">Two-component regulatory system</keyword>
<evidence type="ECO:0000256" key="9">
    <source>
        <dbReference type="ARBA" id="ARBA00023136"/>
    </source>
</evidence>
<dbReference type="InterPro" id="IPR003661">
    <property type="entry name" value="HisK_dim/P_dom"/>
</dbReference>
<dbReference type="SUPFAM" id="SSF55785">
    <property type="entry name" value="PYP-like sensor domain (PAS domain)"/>
    <property type="match status" value="1"/>
</dbReference>
<dbReference type="EMBL" id="CP049863">
    <property type="protein sequence ID" value="QIK64768.1"/>
    <property type="molecule type" value="Genomic_DNA"/>
</dbReference>
<dbReference type="PANTHER" id="PTHR43711:SF1">
    <property type="entry name" value="HISTIDINE KINASE 1"/>
    <property type="match status" value="1"/>
</dbReference>